<evidence type="ECO:0000256" key="4">
    <source>
        <dbReference type="ARBA" id="ARBA00022989"/>
    </source>
</evidence>
<reference evidence="8" key="2">
    <citation type="journal article" date="2021" name="PeerJ">
        <title>Extensive microbial diversity within the chicken gut microbiome revealed by metagenomics and culture.</title>
        <authorList>
            <person name="Gilroy R."/>
            <person name="Ravi A."/>
            <person name="Getino M."/>
            <person name="Pursley I."/>
            <person name="Horton D.L."/>
            <person name="Alikhan N.F."/>
            <person name="Baker D."/>
            <person name="Gharbi K."/>
            <person name="Hall N."/>
            <person name="Watson M."/>
            <person name="Adriaenssens E.M."/>
            <person name="Foster-Nyarko E."/>
            <person name="Jarju S."/>
            <person name="Secka A."/>
            <person name="Antonio M."/>
            <person name="Oren A."/>
            <person name="Chaudhuri R.R."/>
            <person name="La Ragione R."/>
            <person name="Hildebrand F."/>
            <person name="Pallen M.J."/>
        </authorList>
    </citation>
    <scope>NUCLEOTIDE SEQUENCE</scope>
    <source>
        <strain evidence="8">CHK178-757</strain>
    </source>
</reference>
<evidence type="ECO:0000256" key="6">
    <source>
        <dbReference type="RuleBase" id="RU366058"/>
    </source>
</evidence>
<organism evidence="8 9">
    <name type="scientific">Candidatus Scybalocola faecigallinarum</name>
    <dbReference type="NCBI Taxonomy" id="2840941"/>
    <lineage>
        <taxon>Bacteria</taxon>
        <taxon>Bacillati</taxon>
        <taxon>Bacillota</taxon>
        <taxon>Clostridia</taxon>
        <taxon>Lachnospirales</taxon>
        <taxon>Lachnospiraceae</taxon>
        <taxon>Lachnospiraceae incertae sedis</taxon>
        <taxon>Candidatus Scybalocola (ex Gilroy et al. 2021)</taxon>
    </lineage>
</organism>
<keyword evidence="3 6" id="KW-0812">Transmembrane</keyword>
<feature type="transmembrane region" description="Helical" evidence="6">
    <location>
        <begin position="155"/>
        <end position="181"/>
    </location>
</feature>
<proteinExistence type="inferred from homology"/>
<evidence type="ECO:0000256" key="5">
    <source>
        <dbReference type="ARBA" id="ARBA00023136"/>
    </source>
</evidence>
<evidence type="ECO:0000256" key="2">
    <source>
        <dbReference type="ARBA" id="ARBA00022475"/>
    </source>
</evidence>
<feature type="transmembrane region" description="Helical" evidence="6">
    <location>
        <begin position="75"/>
        <end position="93"/>
    </location>
</feature>
<gene>
    <name evidence="8" type="ORF">IAB46_02810</name>
</gene>
<dbReference type="InterPro" id="IPR032816">
    <property type="entry name" value="VTT_dom"/>
</dbReference>
<sequence>MTVFLIIACAALAIAGYRAGIFESVETLQAFIGSAGLWGPLIFMFIQALQVIIPMLPGFVTCIAGALIFGPIAGFIYSYIGVCIGSVAAFYLARRYGTSLVKKFVKEETYNKYISWLEKGKKFDIIFLLAIFLPTAPDDVLCFVAGLTKIRWKKFVTIILLGKPFVIALYSVGTAGFSQILNFL</sequence>
<comment type="caution">
    <text evidence="8">The sequence shown here is derived from an EMBL/GenBank/DDBJ whole genome shotgun (WGS) entry which is preliminary data.</text>
</comment>
<evidence type="ECO:0000256" key="3">
    <source>
        <dbReference type="ARBA" id="ARBA00022692"/>
    </source>
</evidence>
<dbReference type="PANTHER" id="PTHR12677:SF49">
    <property type="entry name" value="TVP38_TMEM64 FAMILY MEMBRANE PROTEIN"/>
    <property type="match status" value="1"/>
</dbReference>
<reference evidence="8" key="1">
    <citation type="submission" date="2020-10" db="EMBL/GenBank/DDBJ databases">
        <authorList>
            <person name="Gilroy R."/>
        </authorList>
    </citation>
    <scope>NUCLEOTIDE SEQUENCE</scope>
    <source>
        <strain evidence="8">CHK178-757</strain>
    </source>
</reference>
<evidence type="ECO:0000313" key="8">
    <source>
        <dbReference type="EMBL" id="HIS46483.1"/>
    </source>
</evidence>
<evidence type="ECO:0000256" key="1">
    <source>
        <dbReference type="ARBA" id="ARBA00004651"/>
    </source>
</evidence>
<dbReference type="PANTHER" id="PTHR12677">
    <property type="entry name" value="GOLGI APPARATUS MEMBRANE PROTEIN TVP38-RELATED"/>
    <property type="match status" value="1"/>
</dbReference>
<accession>A0A9D1JPT9</accession>
<protein>
    <recommendedName>
        <fullName evidence="6">TVP38/TMEM64 family membrane protein</fullName>
    </recommendedName>
</protein>
<name>A0A9D1JPT9_9FIRM</name>
<dbReference type="Pfam" id="PF09335">
    <property type="entry name" value="VTT_dom"/>
    <property type="match status" value="1"/>
</dbReference>
<keyword evidence="5 6" id="KW-0472">Membrane</keyword>
<dbReference type="AlphaFoldDB" id="A0A9D1JPT9"/>
<keyword evidence="2 6" id="KW-1003">Cell membrane</keyword>
<evidence type="ECO:0000313" key="9">
    <source>
        <dbReference type="Proteomes" id="UP000823927"/>
    </source>
</evidence>
<comment type="subcellular location">
    <subcellularLocation>
        <location evidence="1 6">Cell membrane</location>
        <topology evidence="1 6">Multi-pass membrane protein</topology>
    </subcellularLocation>
</comment>
<comment type="caution">
    <text evidence="6">Lacks conserved residue(s) required for the propagation of feature annotation.</text>
</comment>
<evidence type="ECO:0000259" key="7">
    <source>
        <dbReference type="Pfam" id="PF09335"/>
    </source>
</evidence>
<dbReference type="EMBL" id="DVIT01000012">
    <property type="protein sequence ID" value="HIS46483.1"/>
    <property type="molecule type" value="Genomic_DNA"/>
</dbReference>
<dbReference type="InterPro" id="IPR015414">
    <property type="entry name" value="TMEM64"/>
</dbReference>
<dbReference type="Proteomes" id="UP000823927">
    <property type="component" value="Unassembled WGS sequence"/>
</dbReference>
<keyword evidence="4 6" id="KW-1133">Transmembrane helix</keyword>
<comment type="similarity">
    <text evidence="6">Belongs to the TVP38/TMEM64 family.</text>
</comment>
<dbReference type="GO" id="GO:0005886">
    <property type="term" value="C:plasma membrane"/>
    <property type="evidence" value="ECO:0007669"/>
    <property type="project" value="UniProtKB-SubCell"/>
</dbReference>
<feature type="domain" description="VTT" evidence="7">
    <location>
        <begin position="56"/>
        <end position="172"/>
    </location>
</feature>